<evidence type="ECO:0000313" key="1">
    <source>
        <dbReference type="EMBL" id="MCT2589102.1"/>
    </source>
</evidence>
<name>A0ABT2JMJ4_9ACTN</name>
<dbReference type="Proteomes" id="UP001156389">
    <property type="component" value="Unassembled WGS sequence"/>
</dbReference>
<accession>A0ABT2JMJ4</accession>
<dbReference type="EMBL" id="JAJAGO010000002">
    <property type="protein sequence ID" value="MCT2589102.1"/>
    <property type="molecule type" value="Genomic_DNA"/>
</dbReference>
<gene>
    <name evidence="1" type="ORF">LHJ74_03980</name>
</gene>
<evidence type="ECO:0000313" key="2">
    <source>
        <dbReference type="Proteomes" id="UP001156389"/>
    </source>
</evidence>
<keyword evidence="2" id="KW-1185">Reference proteome</keyword>
<protein>
    <submittedName>
        <fullName evidence="1">Uncharacterized protein</fullName>
    </submittedName>
</protein>
<proteinExistence type="predicted"/>
<dbReference type="RefSeq" id="WP_260216089.1">
    <property type="nucleotide sequence ID" value="NZ_JAJAGO010000002.1"/>
</dbReference>
<sequence length="143" mass="15557">MNLIAANMSGILEEVFVAITGRDPHELTLKRAGLPDEKHQAGDLFSCLMDLRRSLESEGLLLCCQGARLDVTSSGMLLQMTDGREAYTFDPSTRTVHEETVYILDPAPLSKVATVSQQRDAIFSLHGIRGHGLGSSAREDVGE</sequence>
<comment type="caution">
    <text evidence="1">The sequence shown here is derived from an EMBL/GenBank/DDBJ whole genome shotgun (WGS) entry which is preliminary data.</text>
</comment>
<reference evidence="1 2" key="1">
    <citation type="submission" date="2021-10" db="EMBL/GenBank/DDBJ databases">
        <title>Streptomyces gossypii sp. nov., isolated from soil collected from cotton field.</title>
        <authorList>
            <person name="Ge X."/>
            <person name="Chen X."/>
            <person name="Liu W."/>
        </authorList>
    </citation>
    <scope>NUCLEOTIDE SEQUENCE [LARGE SCALE GENOMIC DNA]</scope>
    <source>
        <strain evidence="1 2">N2-109</strain>
    </source>
</reference>
<organism evidence="1 2">
    <name type="scientific">Streptomyces gossypii</name>
    <dbReference type="NCBI Taxonomy" id="2883101"/>
    <lineage>
        <taxon>Bacteria</taxon>
        <taxon>Bacillati</taxon>
        <taxon>Actinomycetota</taxon>
        <taxon>Actinomycetes</taxon>
        <taxon>Kitasatosporales</taxon>
        <taxon>Streptomycetaceae</taxon>
        <taxon>Streptomyces</taxon>
    </lineage>
</organism>